<protein>
    <submittedName>
        <fullName evidence="2">Endonuclease/exonuclease/phosphatase</fullName>
    </submittedName>
</protein>
<dbReference type="SUPFAM" id="SSF56219">
    <property type="entry name" value="DNase I-like"/>
    <property type="match status" value="1"/>
</dbReference>
<evidence type="ECO:0000313" key="3">
    <source>
        <dbReference type="Proteomes" id="UP000076128"/>
    </source>
</evidence>
<dbReference type="InterPro" id="IPR005135">
    <property type="entry name" value="Endo/exonuclease/phosphatase"/>
</dbReference>
<dbReference type="EMBL" id="CP012661">
    <property type="protein sequence ID" value="AMY68948.1"/>
    <property type="molecule type" value="Genomic_DNA"/>
</dbReference>
<feature type="domain" description="Endonuclease/exonuclease/phosphatase" evidence="1">
    <location>
        <begin position="6"/>
        <end position="220"/>
    </location>
</feature>
<name>A0A159Z3W5_9RHOB</name>
<dbReference type="Pfam" id="PF03372">
    <property type="entry name" value="Exo_endo_phos"/>
    <property type="match status" value="1"/>
</dbReference>
<dbReference type="GO" id="GO:0016020">
    <property type="term" value="C:membrane"/>
    <property type="evidence" value="ECO:0007669"/>
    <property type="project" value="GOC"/>
</dbReference>
<keyword evidence="2" id="KW-0269">Exonuclease</keyword>
<keyword evidence="2" id="KW-0540">Nuclease</keyword>
<dbReference type="Gene3D" id="3.60.10.10">
    <property type="entry name" value="Endonuclease/exonuclease/phosphatase"/>
    <property type="match status" value="1"/>
</dbReference>
<keyword evidence="3" id="KW-1185">Reference proteome</keyword>
<sequence length="244" mass="26099">MRTRLASYNIRKCLGADGRRLPGRTLDVINALSADVVALQEVDRRYAPRPFALPPDLIATETDFAPVDAAQSPESLGWHGQTVLLRRGLVASRVERLDLPALEPRGALAVEVAGGGAPYRVVCVHLGLMRRWRRLQLAAIRAALVGHDAMPTVILGDFNEWSVSGGMEPLTDAFHVHAPGRSFPASQPLGRLDRVALGMGLHLLDAGVLDTPLARVASDHLPIWADVRIEPKAAPAPGPAAAGL</sequence>
<organism evidence="2 3">
    <name type="scientific">Frigidibacter mobilis</name>
    <dbReference type="NCBI Taxonomy" id="1335048"/>
    <lineage>
        <taxon>Bacteria</taxon>
        <taxon>Pseudomonadati</taxon>
        <taxon>Pseudomonadota</taxon>
        <taxon>Alphaproteobacteria</taxon>
        <taxon>Rhodobacterales</taxon>
        <taxon>Paracoccaceae</taxon>
        <taxon>Frigidibacter</taxon>
    </lineage>
</organism>
<dbReference type="KEGG" id="daa:AKL17_1696"/>
<evidence type="ECO:0000313" key="2">
    <source>
        <dbReference type="EMBL" id="AMY68948.1"/>
    </source>
</evidence>
<accession>A0A159Z3W5</accession>
<dbReference type="GO" id="GO:0004519">
    <property type="term" value="F:endonuclease activity"/>
    <property type="evidence" value="ECO:0007669"/>
    <property type="project" value="UniProtKB-KW"/>
</dbReference>
<dbReference type="OrthoDB" id="9813425at2"/>
<keyword evidence="2" id="KW-0255">Endonuclease</keyword>
<dbReference type="RefSeq" id="WP_066812123.1">
    <property type="nucleotide sequence ID" value="NZ_CP012661.1"/>
</dbReference>
<evidence type="ECO:0000259" key="1">
    <source>
        <dbReference type="Pfam" id="PF03372"/>
    </source>
</evidence>
<keyword evidence="2" id="KW-0378">Hydrolase</keyword>
<proteinExistence type="predicted"/>
<dbReference type="GO" id="GO:0004527">
    <property type="term" value="F:exonuclease activity"/>
    <property type="evidence" value="ECO:0007669"/>
    <property type="project" value="UniProtKB-KW"/>
</dbReference>
<dbReference type="PANTHER" id="PTHR14859:SF15">
    <property type="entry name" value="ENDONUCLEASE_EXONUCLEASE_PHOSPHATASE DOMAIN-CONTAINING PROTEIN"/>
    <property type="match status" value="1"/>
</dbReference>
<dbReference type="GO" id="GO:0006506">
    <property type="term" value="P:GPI anchor biosynthetic process"/>
    <property type="evidence" value="ECO:0007669"/>
    <property type="project" value="TreeGrafter"/>
</dbReference>
<dbReference type="InterPro" id="IPR051916">
    <property type="entry name" value="GPI-anchor_lipid_remodeler"/>
</dbReference>
<gene>
    <name evidence="2" type="ORF">AKL17_1696</name>
</gene>
<reference evidence="2 3" key="1">
    <citation type="submission" date="2015-09" db="EMBL/GenBank/DDBJ databases">
        <title>Complete genome sequence of Defluviimonas alba cai42t isolated from an oilfield in Xinjiang.</title>
        <authorList>
            <person name="Geng S."/>
            <person name="Pan X."/>
            <person name="Wu X."/>
        </authorList>
    </citation>
    <scope>NUCLEOTIDE SEQUENCE [LARGE SCALE GENOMIC DNA]</scope>
    <source>
        <strain evidence="3">cai42</strain>
    </source>
</reference>
<dbReference type="STRING" id="1335048.AKL17_1696"/>
<dbReference type="AlphaFoldDB" id="A0A159Z3W5"/>
<dbReference type="PANTHER" id="PTHR14859">
    <property type="entry name" value="CALCOFLUOR WHITE HYPERSENSITIVE PROTEIN PRECURSOR"/>
    <property type="match status" value="1"/>
</dbReference>
<dbReference type="InterPro" id="IPR036691">
    <property type="entry name" value="Endo/exonu/phosph_ase_sf"/>
</dbReference>
<dbReference type="Proteomes" id="UP000076128">
    <property type="component" value="Chromosome"/>
</dbReference>
<dbReference type="PATRIC" id="fig|1335048.3.peg.1767"/>